<organism evidence="2 3">
    <name type="scientific">Staphylotrichum tortipilum</name>
    <dbReference type="NCBI Taxonomy" id="2831512"/>
    <lineage>
        <taxon>Eukaryota</taxon>
        <taxon>Fungi</taxon>
        <taxon>Dikarya</taxon>
        <taxon>Ascomycota</taxon>
        <taxon>Pezizomycotina</taxon>
        <taxon>Sordariomycetes</taxon>
        <taxon>Sordariomycetidae</taxon>
        <taxon>Sordariales</taxon>
        <taxon>Chaetomiaceae</taxon>
        <taxon>Staphylotrichum</taxon>
    </lineage>
</organism>
<dbReference type="PANTHER" id="PTHR31642:SF310">
    <property type="entry name" value="FATTY ALCOHOL:CAFFEOYL-COA ACYLTRANSFERASE"/>
    <property type="match status" value="1"/>
</dbReference>
<reference evidence="2" key="2">
    <citation type="submission" date="2023-05" db="EMBL/GenBank/DDBJ databases">
        <authorList>
            <consortium name="Lawrence Berkeley National Laboratory"/>
            <person name="Steindorff A."/>
            <person name="Hensen N."/>
            <person name="Bonometti L."/>
            <person name="Westerberg I."/>
            <person name="Brannstrom I.O."/>
            <person name="Guillou S."/>
            <person name="Cros-Aarteil S."/>
            <person name="Calhoun S."/>
            <person name="Haridas S."/>
            <person name="Kuo A."/>
            <person name="Mondo S."/>
            <person name="Pangilinan J."/>
            <person name="Riley R."/>
            <person name="Labutti K."/>
            <person name="Andreopoulos B."/>
            <person name="Lipzen A."/>
            <person name="Chen C."/>
            <person name="Yanf M."/>
            <person name="Daum C."/>
            <person name="Ng V."/>
            <person name="Clum A."/>
            <person name="Ohm R."/>
            <person name="Martin F."/>
            <person name="Silar P."/>
            <person name="Natvig D."/>
            <person name="Lalanne C."/>
            <person name="Gautier V."/>
            <person name="Ament-Velasquez S.L."/>
            <person name="Kruys A."/>
            <person name="Hutchinson M.I."/>
            <person name="Powell A.J."/>
            <person name="Barry K."/>
            <person name="Miller A.N."/>
            <person name="Grigoriev I.V."/>
            <person name="Debuchy R."/>
            <person name="Gladieux P."/>
            <person name="Thoren M.H."/>
            <person name="Johannesson H."/>
        </authorList>
    </citation>
    <scope>NUCLEOTIDE SEQUENCE</scope>
    <source>
        <strain evidence="2">CBS 103.79</strain>
    </source>
</reference>
<accession>A0AAN6RMK7</accession>
<gene>
    <name evidence="2" type="ORF">C8A05DRAFT_20197</name>
</gene>
<dbReference type="PANTHER" id="PTHR31642">
    <property type="entry name" value="TRICHOTHECENE 3-O-ACETYLTRANSFERASE"/>
    <property type="match status" value="1"/>
</dbReference>
<evidence type="ECO:0000256" key="1">
    <source>
        <dbReference type="ARBA" id="ARBA00022679"/>
    </source>
</evidence>
<sequence length="496" mass="54444">MAPIITQTVTLSPLDQLADRMYMSMFLVFKTPDPGRAVDALKAGLRRLNRRLPYLHGRVIATDDNRLGLRWASTDREVELLEMPAKDTLLSRMSFQQLDDENAPLHYFQRSFCPQPLFVPIHSNSEAPVIAVNYTCLDGGVVLGFSPQHNALDGTGEAELIRLWAHFARTGSDDVEETSTLDPDEPLYREHLLRSATGQPATTRNAQEPNPSFEDLLAKHPQYTLRSRRRPPPFHAKQAPTMGSGASKVFAFDVTKLDAVKAALSAQGLAPETARRLTTNNVLSAVMWSSITRARAARRGQDFATTSKLGFPIDVRRHLGLGQCLGPRVGGDVQQRPPFLGNVVCRGMAEVSVPDLVRAGTMDGDGLGELAAVVEAVAGAVARVTRERVVEVMDMVDCAEDAGDFMVGWDSFGGPDVMMTSWANMGLYEADFGEAVGRPKFVRVPEAKTDGMLIVLPRKAEERREGAVEHIEVVVIMHAKDMAALERDQVWTSCLA</sequence>
<evidence type="ECO:0000313" key="3">
    <source>
        <dbReference type="Proteomes" id="UP001303889"/>
    </source>
</evidence>
<dbReference type="AlphaFoldDB" id="A0AAN6RMK7"/>
<protein>
    <submittedName>
        <fullName evidence="2">Trichothecene 3-O-acetyltransferase</fullName>
    </submittedName>
</protein>
<dbReference type="InterPro" id="IPR023213">
    <property type="entry name" value="CAT-like_dom_sf"/>
</dbReference>
<dbReference type="InterPro" id="IPR050317">
    <property type="entry name" value="Plant_Fungal_Acyltransferase"/>
</dbReference>
<reference evidence="2" key="1">
    <citation type="journal article" date="2023" name="Mol. Phylogenet. Evol.">
        <title>Genome-scale phylogeny and comparative genomics of the fungal order Sordariales.</title>
        <authorList>
            <person name="Hensen N."/>
            <person name="Bonometti L."/>
            <person name="Westerberg I."/>
            <person name="Brannstrom I.O."/>
            <person name="Guillou S."/>
            <person name="Cros-Aarteil S."/>
            <person name="Calhoun S."/>
            <person name="Haridas S."/>
            <person name="Kuo A."/>
            <person name="Mondo S."/>
            <person name="Pangilinan J."/>
            <person name="Riley R."/>
            <person name="LaButti K."/>
            <person name="Andreopoulos B."/>
            <person name="Lipzen A."/>
            <person name="Chen C."/>
            <person name="Yan M."/>
            <person name="Daum C."/>
            <person name="Ng V."/>
            <person name="Clum A."/>
            <person name="Steindorff A."/>
            <person name="Ohm R.A."/>
            <person name="Martin F."/>
            <person name="Silar P."/>
            <person name="Natvig D.O."/>
            <person name="Lalanne C."/>
            <person name="Gautier V."/>
            <person name="Ament-Velasquez S.L."/>
            <person name="Kruys A."/>
            <person name="Hutchinson M.I."/>
            <person name="Powell A.J."/>
            <person name="Barry K."/>
            <person name="Miller A.N."/>
            <person name="Grigoriev I.V."/>
            <person name="Debuchy R."/>
            <person name="Gladieux P."/>
            <person name="Hiltunen Thoren M."/>
            <person name="Johannesson H."/>
        </authorList>
    </citation>
    <scope>NUCLEOTIDE SEQUENCE</scope>
    <source>
        <strain evidence="2">CBS 103.79</strain>
    </source>
</reference>
<keyword evidence="3" id="KW-1185">Reference proteome</keyword>
<comment type="caution">
    <text evidence="2">The sequence shown here is derived from an EMBL/GenBank/DDBJ whole genome shotgun (WGS) entry which is preliminary data.</text>
</comment>
<dbReference type="Proteomes" id="UP001303889">
    <property type="component" value="Unassembled WGS sequence"/>
</dbReference>
<dbReference type="Pfam" id="PF02458">
    <property type="entry name" value="Transferase"/>
    <property type="match status" value="1"/>
</dbReference>
<dbReference type="EMBL" id="MU856331">
    <property type="protein sequence ID" value="KAK3896942.1"/>
    <property type="molecule type" value="Genomic_DNA"/>
</dbReference>
<dbReference type="Gene3D" id="3.30.559.10">
    <property type="entry name" value="Chloramphenicol acetyltransferase-like domain"/>
    <property type="match status" value="2"/>
</dbReference>
<dbReference type="GO" id="GO:0016747">
    <property type="term" value="F:acyltransferase activity, transferring groups other than amino-acyl groups"/>
    <property type="evidence" value="ECO:0007669"/>
    <property type="project" value="TreeGrafter"/>
</dbReference>
<proteinExistence type="predicted"/>
<name>A0AAN6RMK7_9PEZI</name>
<evidence type="ECO:0000313" key="2">
    <source>
        <dbReference type="EMBL" id="KAK3896942.1"/>
    </source>
</evidence>
<keyword evidence="1" id="KW-0808">Transferase</keyword>